<keyword evidence="8" id="KW-1185">Reference proteome</keyword>
<keyword evidence="4 7" id="KW-0378">Hydrolase</keyword>
<keyword evidence="2" id="KW-0963">Cytoplasm</keyword>
<dbReference type="InterPro" id="IPR001907">
    <property type="entry name" value="ClpP"/>
</dbReference>
<dbReference type="PANTHER" id="PTHR10381:SF70">
    <property type="entry name" value="ATP-DEPENDENT CLP PROTEASE PROTEOLYTIC SUBUNIT"/>
    <property type="match status" value="1"/>
</dbReference>
<keyword evidence="3 7" id="KW-0645">Protease</keyword>
<comment type="caution">
    <text evidence="7">The sequence shown here is derived from an EMBL/GenBank/DDBJ whole genome shotgun (WGS) entry which is preliminary data.</text>
</comment>
<dbReference type="GO" id="GO:0006508">
    <property type="term" value="P:proteolysis"/>
    <property type="evidence" value="ECO:0007669"/>
    <property type="project" value="UniProtKB-KW"/>
</dbReference>
<gene>
    <name evidence="7" type="ORF">ACFSB2_11990</name>
</gene>
<comment type="similarity">
    <text evidence="1 6">Belongs to the peptidase S14 family.</text>
</comment>
<evidence type="ECO:0000256" key="1">
    <source>
        <dbReference type="ARBA" id="ARBA00007039"/>
    </source>
</evidence>
<dbReference type="Proteomes" id="UP001597079">
    <property type="component" value="Unassembled WGS sequence"/>
</dbReference>
<evidence type="ECO:0000313" key="7">
    <source>
        <dbReference type="EMBL" id="MFD1675415.1"/>
    </source>
</evidence>
<evidence type="ECO:0000256" key="2">
    <source>
        <dbReference type="ARBA" id="ARBA00022490"/>
    </source>
</evidence>
<dbReference type="Pfam" id="PF00574">
    <property type="entry name" value="CLP_protease"/>
    <property type="match status" value="1"/>
</dbReference>
<dbReference type="InterPro" id="IPR023562">
    <property type="entry name" value="ClpP/TepA"/>
</dbReference>
<organism evidence="7 8">
    <name type="scientific">Alicyclobacillus fodiniaquatilis</name>
    <dbReference type="NCBI Taxonomy" id="1661150"/>
    <lineage>
        <taxon>Bacteria</taxon>
        <taxon>Bacillati</taxon>
        <taxon>Bacillota</taxon>
        <taxon>Bacilli</taxon>
        <taxon>Bacillales</taxon>
        <taxon>Alicyclobacillaceae</taxon>
        <taxon>Alicyclobacillus</taxon>
    </lineage>
</organism>
<dbReference type="GO" id="GO:0008233">
    <property type="term" value="F:peptidase activity"/>
    <property type="evidence" value="ECO:0007669"/>
    <property type="project" value="UniProtKB-KW"/>
</dbReference>
<evidence type="ECO:0000256" key="6">
    <source>
        <dbReference type="RuleBase" id="RU003567"/>
    </source>
</evidence>
<evidence type="ECO:0000256" key="3">
    <source>
        <dbReference type="ARBA" id="ARBA00022670"/>
    </source>
</evidence>
<evidence type="ECO:0000256" key="4">
    <source>
        <dbReference type="ARBA" id="ARBA00022801"/>
    </source>
</evidence>
<evidence type="ECO:0000313" key="8">
    <source>
        <dbReference type="Proteomes" id="UP001597079"/>
    </source>
</evidence>
<evidence type="ECO:0000256" key="5">
    <source>
        <dbReference type="ARBA" id="ARBA00022825"/>
    </source>
</evidence>
<name>A0ABW4JJL6_9BACL</name>
<dbReference type="PRINTS" id="PR00127">
    <property type="entry name" value="CLPPROTEASEP"/>
</dbReference>
<dbReference type="PANTHER" id="PTHR10381">
    <property type="entry name" value="ATP-DEPENDENT CLP PROTEASE PROTEOLYTIC SUBUNIT"/>
    <property type="match status" value="1"/>
</dbReference>
<accession>A0ABW4JJL6</accession>
<dbReference type="EMBL" id="JBHUCX010000028">
    <property type="protein sequence ID" value="MFD1675415.1"/>
    <property type="molecule type" value="Genomic_DNA"/>
</dbReference>
<proteinExistence type="inferred from homology"/>
<dbReference type="RefSeq" id="WP_377943287.1">
    <property type="nucleotide sequence ID" value="NZ_JBHUCX010000028.1"/>
</dbReference>
<dbReference type="CDD" id="cd07016">
    <property type="entry name" value="S14_ClpP_1"/>
    <property type="match status" value="1"/>
</dbReference>
<keyword evidence="5" id="KW-0720">Serine protease</keyword>
<reference evidence="8" key="1">
    <citation type="journal article" date="2019" name="Int. J. Syst. Evol. Microbiol.">
        <title>The Global Catalogue of Microorganisms (GCM) 10K type strain sequencing project: providing services to taxonomists for standard genome sequencing and annotation.</title>
        <authorList>
            <consortium name="The Broad Institute Genomics Platform"/>
            <consortium name="The Broad Institute Genome Sequencing Center for Infectious Disease"/>
            <person name="Wu L."/>
            <person name="Ma J."/>
        </authorList>
    </citation>
    <scope>NUCLEOTIDE SEQUENCE [LARGE SCALE GENOMIC DNA]</scope>
    <source>
        <strain evidence="8">CGMCC 1.12286</strain>
    </source>
</reference>
<dbReference type="NCBIfam" id="NF045542">
    <property type="entry name" value="Clp_rel_HeadMat"/>
    <property type="match status" value="1"/>
</dbReference>
<dbReference type="InterPro" id="IPR029045">
    <property type="entry name" value="ClpP/crotonase-like_dom_sf"/>
</dbReference>
<dbReference type="Gene3D" id="3.90.226.10">
    <property type="entry name" value="2-enoyl-CoA Hydratase, Chain A, domain 1"/>
    <property type="match status" value="1"/>
</dbReference>
<dbReference type="SUPFAM" id="SSF52096">
    <property type="entry name" value="ClpP/crotonase"/>
    <property type="match status" value="1"/>
</dbReference>
<sequence>MPKNRKKFWDMRNDAQTGNGQLYLYGPIDSVSWWGDEVTPQQFQQELAALGNVPVIDVYINSPGGDVFAGQAIHSMLQRNPAQVHVHIDGLAASIASVIAMAGDIVTMPRNAMIMVHNPWTFAMGNSADFRKLADDLDQIRVSLIAAYQNKTSLSDDEIIALLEAETWLTADEAVAKGFADQIEQSKEVAASMRGGKLMMNGLEMDLSNYRHPPILADISPDDFKGTPFADLPIVDEDFNPDGISDAEIIKEILGANGEDWDAMKKAHLAYAPGADYGGDPPTEEDAYKLKIARRRNGKLTVYWRQLTSRVAYLNGAREGVNISKEAKQQAWDHAMKYYDKKGVPEKDRPTPKFDDKLIPRTRGNADLIIAGNADSHTDKPNLIDLYERRLKNNEKRLAP</sequence>
<protein>
    <recommendedName>
        <fullName evidence="6">ATP-dependent Clp protease proteolytic subunit</fullName>
    </recommendedName>
</protein>